<dbReference type="SUPFAM" id="SSF47240">
    <property type="entry name" value="Ferritin-like"/>
    <property type="match status" value="1"/>
</dbReference>
<sequence length="294" mass="33546">MKKSSTVTAIRKLTGAMVGIPPRHIDFRFPESMPKYFYGGNATATTFFAMLSGFFPPGERYFMESVRQFRDRVTDDNLRAAISGFMGQEAIHGREHDRLNELLAERGFDMKAPDRFVRIGLAILEKLPASTRLAATTFMEHFTALLAEQLLEDKQFRQQADPEMIKIWQWHALEELEHKAVAYDVYELVGNTRTERVAAALASMLVLLPMLGITWSWMLAQDRQLGNVPDNIKGLSILFGRGGFVSRILPRLPEFMGACFHPDNHDTKALESRWRDKLFAEGGDLYHEYRNNVA</sequence>
<keyword evidence="1" id="KW-1133">Transmembrane helix</keyword>
<dbReference type="HOGENOM" id="CLU_051636_0_1_6"/>
<organism evidence="2 3">
    <name type="scientific">Isoalcanivorax pacificus W11-5</name>
    <dbReference type="NCBI Taxonomy" id="391936"/>
    <lineage>
        <taxon>Bacteria</taxon>
        <taxon>Pseudomonadati</taxon>
        <taxon>Pseudomonadota</taxon>
        <taxon>Gammaproteobacteria</taxon>
        <taxon>Oceanospirillales</taxon>
        <taxon>Alcanivoracaceae</taxon>
        <taxon>Isoalcanivorax</taxon>
    </lineage>
</organism>
<dbReference type="EMBL" id="CP004387">
    <property type="protein sequence ID" value="AJD48675.1"/>
    <property type="molecule type" value="Genomic_DNA"/>
</dbReference>
<dbReference type="GO" id="GO:0016787">
    <property type="term" value="F:hydrolase activity"/>
    <property type="evidence" value="ECO:0007669"/>
    <property type="project" value="UniProtKB-KW"/>
</dbReference>
<gene>
    <name evidence="2" type="ORF">S7S_11315</name>
</gene>
<dbReference type="AlphaFoldDB" id="A0A0B4XPK7"/>
<name>A0A0B4XPK7_9GAMM</name>
<dbReference type="PIRSF" id="PIRSF007580">
    <property type="entry name" value="UCP07580"/>
    <property type="match status" value="1"/>
</dbReference>
<evidence type="ECO:0000313" key="3">
    <source>
        <dbReference type="Proteomes" id="UP000006764"/>
    </source>
</evidence>
<dbReference type="PANTHER" id="PTHR39456:SF1">
    <property type="entry name" value="METAL-DEPENDENT HYDROLASE"/>
    <property type="match status" value="1"/>
</dbReference>
<feature type="transmembrane region" description="Helical" evidence="1">
    <location>
        <begin position="36"/>
        <end position="55"/>
    </location>
</feature>
<dbReference type="PANTHER" id="PTHR39456">
    <property type="entry name" value="METAL-DEPENDENT HYDROLASE"/>
    <property type="match status" value="1"/>
</dbReference>
<keyword evidence="1" id="KW-0812">Transmembrane</keyword>
<dbReference type="InterPro" id="IPR009078">
    <property type="entry name" value="Ferritin-like_SF"/>
</dbReference>
<dbReference type="RefSeq" id="WP_008737093.1">
    <property type="nucleotide sequence ID" value="NZ_CP004387.1"/>
</dbReference>
<keyword evidence="2" id="KW-0378">Hydrolase</keyword>
<protein>
    <submittedName>
        <fullName evidence="2">Metal hydrolase</fullName>
    </submittedName>
</protein>
<dbReference type="Proteomes" id="UP000006764">
    <property type="component" value="Chromosome"/>
</dbReference>
<dbReference type="Pfam" id="PF10118">
    <property type="entry name" value="Metal_hydrol"/>
    <property type="match status" value="1"/>
</dbReference>
<dbReference type="KEGG" id="apac:S7S_11315"/>
<evidence type="ECO:0000256" key="1">
    <source>
        <dbReference type="SAM" id="Phobius"/>
    </source>
</evidence>
<keyword evidence="3" id="KW-1185">Reference proteome</keyword>
<keyword evidence="1" id="KW-0472">Membrane</keyword>
<feature type="transmembrane region" description="Helical" evidence="1">
    <location>
        <begin position="197"/>
        <end position="218"/>
    </location>
</feature>
<dbReference type="OrthoDB" id="5727566at2"/>
<accession>A0A0B4XPK7</accession>
<dbReference type="InterPro" id="IPR016516">
    <property type="entry name" value="UCP07580"/>
</dbReference>
<reference evidence="2 3" key="1">
    <citation type="journal article" date="2012" name="J. Bacteriol.">
        <title>Genome sequence of an alkane-degrading bacterium, Alcanivorax pacificus type strain W11-5, isolated from deep sea sediment.</title>
        <authorList>
            <person name="Lai Q."/>
            <person name="Shao Z."/>
        </authorList>
    </citation>
    <scope>NUCLEOTIDE SEQUENCE [LARGE SCALE GENOMIC DNA]</scope>
    <source>
        <strain evidence="2 3">W11-5</strain>
    </source>
</reference>
<dbReference type="STRING" id="391936.S7S_11315"/>
<evidence type="ECO:0000313" key="2">
    <source>
        <dbReference type="EMBL" id="AJD48675.1"/>
    </source>
</evidence>
<proteinExistence type="predicted"/>